<keyword evidence="2" id="KW-0472">Membrane</keyword>
<dbReference type="AlphaFoldDB" id="A0AAD6T010"/>
<evidence type="ECO:0000313" key="3">
    <source>
        <dbReference type="EMBL" id="KAJ7036913.1"/>
    </source>
</evidence>
<evidence type="ECO:0000313" key="4">
    <source>
        <dbReference type="Proteomes" id="UP001218188"/>
    </source>
</evidence>
<proteinExistence type="predicted"/>
<feature type="transmembrane region" description="Helical" evidence="2">
    <location>
        <begin position="351"/>
        <end position="373"/>
    </location>
</feature>
<protein>
    <submittedName>
        <fullName evidence="3">Uncharacterized protein</fullName>
    </submittedName>
</protein>
<gene>
    <name evidence="3" type="ORF">C8F04DRAFT_457210</name>
</gene>
<keyword evidence="2" id="KW-1133">Transmembrane helix</keyword>
<comment type="caution">
    <text evidence="3">The sequence shown here is derived from an EMBL/GenBank/DDBJ whole genome shotgun (WGS) entry which is preliminary data.</text>
</comment>
<evidence type="ECO:0000256" key="1">
    <source>
        <dbReference type="SAM" id="MobiDB-lite"/>
    </source>
</evidence>
<organism evidence="3 4">
    <name type="scientific">Mycena alexandri</name>
    <dbReference type="NCBI Taxonomy" id="1745969"/>
    <lineage>
        <taxon>Eukaryota</taxon>
        <taxon>Fungi</taxon>
        <taxon>Dikarya</taxon>
        <taxon>Basidiomycota</taxon>
        <taxon>Agaricomycotina</taxon>
        <taxon>Agaricomycetes</taxon>
        <taxon>Agaricomycetidae</taxon>
        <taxon>Agaricales</taxon>
        <taxon>Marasmiineae</taxon>
        <taxon>Mycenaceae</taxon>
        <taxon>Mycena</taxon>
    </lineage>
</organism>
<name>A0AAD6T010_9AGAR</name>
<keyword evidence="2" id="KW-0812">Transmembrane</keyword>
<sequence>MMCIRTSTGRLSVDPVPPDTRTELALYPIAASVTSVETSLRQTATPSGPPNAEVHAIESLALNQYHRICFVYLTQYRGGSISTSSMVNIGAVISWPSRHQYEEHVEIASLGKPHVVVVVDDSWWLEGHGAGDLVGNGWSRYRADDVFNTKIMLRVYSYDPEVWLSQANHVFSRLQITSNLEHYCHVRLACFMVEISNPTDPPAGFLFICPREDFRTGLTSFRWPNCPVYWSLDPEGVEVLSTEEAARLGFPSFQLTTKVHGKFWDASVYAGLRKFHQAKGFDPDSQDVALHLGHPLYRLSRAHVEEISADGEADAGNSDGGPDGGHSLYQDAPTDRTEIPALEESPIASPAFRFVTMVQLILIIFLSLCWMYGQVR</sequence>
<evidence type="ECO:0000256" key="2">
    <source>
        <dbReference type="SAM" id="Phobius"/>
    </source>
</evidence>
<keyword evidence="4" id="KW-1185">Reference proteome</keyword>
<dbReference type="EMBL" id="JARJCM010000040">
    <property type="protein sequence ID" value="KAJ7036913.1"/>
    <property type="molecule type" value="Genomic_DNA"/>
</dbReference>
<feature type="region of interest" description="Disordered" evidence="1">
    <location>
        <begin position="311"/>
        <end position="332"/>
    </location>
</feature>
<dbReference type="Proteomes" id="UP001218188">
    <property type="component" value="Unassembled WGS sequence"/>
</dbReference>
<accession>A0AAD6T010</accession>
<reference evidence="3" key="1">
    <citation type="submission" date="2023-03" db="EMBL/GenBank/DDBJ databases">
        <title>Massive genome expansion in bonnet fungi (Mycena s.s.) driven by repeated elements and novel gene families across ecological guilds.</title>
        <authorList>
            <consortium name="Lawrence Berkeley National Laboratory"/>
            <person name="Harder C.B."/>
            <person name="Miyauchi S."/>
            <person name="Viragh M."/>
            <person name="Kuo A."/>
            <person name="Thoen E."/>
            <person name="Andreopoulos B."/>
            <person name="Lu D."/>
            <person name="Skrede I."/>
            <person name="Drula E."/>
            <person name="Henrissat B."/>
            <person name="Morin E."/>
            <person name="Kohler A."/>
            <person name="Barry K."/>
            <person name="LaButti K."/>
            <person name="Morin E."/>
            <person name="Salamov A."/>
            <person name="Lipzen A."/>
            <person name="Mereny Z."/>
            <person name="Hegedus B."/>
            <person name="Baldrian P."/>
            <person name="Stursova M."/>
            <person name="Weitz H."/>
            <person name="Taylor A."/>
            <person name="Grigoriev I.V."/>
            <person name="Nagy L.G."/>
            <person name="Martin F."/>
            <person name="Kauserud H."/>
        </authorList>
    </citation>
    <scope>NUCLEOTIDE SEQUENCE</scope>
    <source>
        <strain evidence="3">CBHHK200</strain>
    </source>
</reference>